<dbReference type="AlphaFoldDB" id="A0AAN8D6K6"/>
<protein>
    <submittedName>
        <fullName evidence="2">Uncharacterized protein</fullName>
    </submittedName>
</protein>
<evidence type="ECO:0000313" key="2">
    <source>
        <dbReference type="EMBL" id="KAK5914565.1"/>
    </source>
</evidence>
<feature type="region of interest" description="Disordered" evidence="1">
    <location>
        <begin position="167"/>
        <end position="245"/>
    </location>
</feature>
<feature type="region of interest" description="Disordered" evidence="1">
    <location>
        <begin position="1"/>
        <end position="84"/>
    </location>
</feature>
<feature type="compositionally biased region" description="Pro residues" evidence="1">
    <location>
        <begin position="73"/>
        <end position="84"/>
    </location>
</feature>
<dbReference type="PANTHER" id="PTHR38654">
    <property type="entry name" value="BUCKY BALL-RELATED"/>
    <property type="match status" value="1"/>
</dbReference>
<accession>A0AAN8D6K6</accession>
<feature type="region of interest" description="Disordered" evidence="1">
    <location>
        <begin position="517"/>
        <end position="564"/>
    </location>
</feature>
<proteinExistence type="predicted"/>
<feature type="compositionally biased region" description="Low complexity" evidence="1">
    <location>
        <begin position="208"/>
        <end position="223"/>
    </location>
</feature>
<reference evidence="2 3" key="1">
    <citation type="journal article" date="2023" name="Mol. Biol. Evol.">
        <title>Genomics of Secondarily Temperate Adaptation in the Only Non-Antarctic Icefish.</title>
        <authorList>
            <person name="Rivera-Colon A.G."/>
            <person name="Rayamajhi N."/>
            <person name="Minhas B.F."/>
            <person name="Madrigal G."/>
            <person name="Bilyk K.T."/>
            <person name="Yoon V."/>
            <person name="Hune M."/>
            <person name="Gregory S."/>
            <person name="Cheng C.H.C."/>
            <person name="Catchen J.M."/>
        </authorList>
    </citation>
    <scope>NUCLEOTIDE SEQUENCE [LARGE SCALE GENOMIC DNA]</scope>
    <source>
        <tissue evidence="2">White muscle</tissue>
    </source>
</reference>
<gene>
    <name evidence="2" type="ORF">CgunFtcFv8_008998</name>
</gene>
<feature type="compositionally biased region" description="Polar residues" evidence="1">
    <location>
        <begin position="21"/>
        <end position="30"/>
    </location>
</feature>
<feature type="compositionally biased region" description="Polar residues" evidence="1">
    <location>
        <begin position="177"/>
        <end position="186"/>
    </location>
</feature>
<dbReference type="PANTHER" id="PTHR38654:SF1">
    <property type="entry name" value="BUCKY BALL"/>
    <property type="match status" value="1"/>
</dbReference>
<feature type="compositionally biased region" description="Polar residues" evidence="1">
    <location>
        <begin position="537"/>
        <end position="547"/>
    </location>
</feature>
<organism evidence="2 3">
    <name type="scientific">Champsocephalus gunnari</name>
    <name type="common">Mackerel icefish</name>
    <dbReference type="NCBI Taxonomy" id="52237"/>
    <lineage>
        <taxon>Eukaryota</taxon>
        <taxon>Metazoa</taxon>
        <taxon>Chordata</taxon>
        <taxon>Craniata</taxon>
        <taxon>Vertebrata</taxon>
        <taxon>Euteleostomi</taxon>
        <taxon>Actinopterygii</taxon>
        <taxon>Neopterygii</taxon>
        <taxon>Teleostei</taxon>
        <taxon>Neoteleostei</taxon>
        <taxon>Acanthomorphata</taxon>
        <taxon>Eupercaria</taxon>
        <taxon>Perciformes</taxon>
        <taxon>Notothenioidei</taxon>
        <taxon>Channichthyidae</taxon>
        <taxon>Champsocephalus</taxon>
    </lineage>
</organism>
<feature type="compositionally biased region" description="Polar residues" evidence="1">
    <location>
        <begin position="198"/>
        <end position="207"/>
    </location>
</feature>
<dbReference type="InterPro" id="IPR053309">
    <property type="entry name" value="Balbiani_Body_Formation"/>
</dbReference>
<evidence type="ECO:0000256" key="1">
    <source>
        <dbReference type="SAM" id="MobiDB-lite"/>
    </source>
</evidence>
<dbReference type="Proteomes" id="UP001331515">
    <property type="component" value="Unassembled WGS sequence"/>
</dbReference>
<feature type="region of interest" description="Disordered" evidence="1">
    <location>
        <begin position="672"/>
        <end position="696"/>
    </location>
</feature>
<comment type="caution">
    <text evidence="2">The sequence shown here is derived from an EMBL/GenBank/DDBJ whole genome shotgun (WGS) entry which is preliminary data.</text>
</comment>
<keyword evidence="3" id="KW-1185">Reference proteome</keyword>
<evidence type="ECO:0000313" key="3">
    <source>
        <dbReference type="Proteomes" id="UP001331515"/>
    </source>
</evidence>
<feature type="compositionally biased region" description="Basic and acidic residues" evidence="1">
    <location>
        <begin position="235"/>
        <end position="245"/>
    </location>
</feature>
<feature type="compositionally biased region" description="Basic and acidic residues" evidence="1">
    <location>
        <begin position="522"/>
        <end position="535"/>
    </location>
</feature>
<sequence length="736" mass="82126">MAAKAVNKPPSAHPSRVHGNTRANSGGPSSDQHHPGLYTTCQDPGAPPHHSHPQHHPHHQHHLPGRPVFYVHAPPPPPPPPPFHPSQWPMPFSYNPFAGFPGLGYGMGMPPFPPPNPYMEVPAYFMPRPHMQPVDYRRFIHPQAPSVAYQNPYEPCRVHPYQPCRVRPHHTDPVRETVNSVQTEPQQRGRCFSEESPLISSDSGSRTKINSPSSSSSISQKQNYAEVENDASHSSNEKDLPVKETSNKHGFKVLRPTGTTAIQSCIRATLDTQKSRKESVGQENVPPCRNAHCNMWSVGSQDGMVPVCSSSQQEEEVVKERRISDPDILMSWGGGTPQETMLKMADKLLQNDLQTEVEQDKSVHQSGVETRISPEAAYPRDDAEVNLISERGEVLFKILKLREAEEEHAESSNNEECLGRVGSVRHRLPFADELLQSSSHKLPDNEQDYSIETNPLEDMAPIIPSINNSSYLKRTWNESIWSVESLAPFIPTKEWLQCDDLLAADVIVEQAENDNPIVKSSSIKEDKNRSSEPEANRSPNQDILNEPQQKKRTSPPQQEESLNLNSIEKTCARKLNLQNGAGIQVEDGALGNEEVSLLGKEQLGVPMADQKTAEVSPSKVDFGVQCNKVQEHKCACEERRCSMGPNRNQPFTYSENKNGNYRQGEGPIMRAQPQKNQRKQGYMKPRGQGGSQHEAYSGYYGKPQGEKVSHLLGVVVEVMRGGFSFQMGVFHFNEMS</sequence>
<feature type="compositionally biased region" description="Basic residues" evidence="1">
    <location>
        <begin position="49"/>
        <end position="64"/>
    </location>
</feature>
<feature type="compositionally biased region" description="Polar residues" evidence="1">
    <location>
        <begin position="554"/>
        <end position="564"/>
    </location>
</feature>
<dbReference type="EMBL" id="JAURVH010001527">
    <property type="protein sequence ID" value="KAK5914565.1"/>
    <property type="molecule type" value="Genomic_DNA"/>
</dbReference>
<name>A0AAN8D6K6_CHAGU</name>